<dbReference type="STRING" id="1611254.A0A2G5TCJ0"/>
<dbReference type="OrthoDB" id="5815225at2759"/>
<dbReference type="GO" id="GO:0016020">
    <property type="term" value="C:membrane"/>
    <property type="evidence" value="ECO:0007669"/>
    <property type="project" value="InterPro"/>
</dbReference>
<name>A0A2G5TCJ0_9PELO</name>
<evidence type="ECO:0000256" key="1">
    <source>
        <dbReference type="ARBA" id="ARBA00022676"/>
    </source>
</evidence>
<dbReference type="GO" id="GO:0008107">
    <property type="term" value="F:galactoside 2-alpha-L-fucosyltransferase activity"/>
    <property type="evidence" value="ECO:0007669"/>
    <property type="project" value="InterPro"/>
</dbReference>
<protein>
    <recommendedName>
        <fullName evidence="5">L-Fucosyltransferase</fullName>
    </recommendedName>
</protein>
<keyword evidence="4" id="KW-1185">Reference proteome</keyword>
<dbReference type="GO" id="GO:0005975">
    <property type="term" value="P:carbohydrate metabolic process"/>
    <property type="evidence" value="ECO:0007669"/>
    <property type="project" value="InterPro"/>
</dbReference>
<evidence type="ECO:0000313" key="4">
    <source>
        <dbReference type="Proteomes" id="UP000230233"/>
    </source>
</evidence>
<dbReference type="PANTHER" id="PTHR22898:SF14">
    <property type="entry name" value="L-FUCOSYLTRANSFERASE"/>
    <property type="match status" value="1"/>
</dbReference>
<sequence length="325" mass="38049">MTIEIFPILKTPPKARTPKKYLSSNLAASSRLGNHLFELSALLSMSRKLNRMPTFFIQDEHHDQMIKDTDFLIPGLVDHFLIINQSLPISIIPTEFHMKCCIWDDPEKLMKIEDEYLHIQGTHFQSWKYFPRMRNELISYLKKPKNEFKDLPKSNDTHSITCVHIRRTDFVGSGFHSPDKYFILSAMKFVEETEKQRRNLNMTFVFFGDDLKFMEDLLGEEYVLRDGTKRNLKNESYISKDDPQDTILYSSSNCDVVLFTAPHSTFGWWLGYLSKGNQVYYTDIRVVADVSVPSLTLYPDDYYPPHWTPIKSDKFDNTTIIETLK</sequence>
<evidence type="ECO:0000256" key="2">
    <source>
        <dbReference type="ARBA" id="ARBA00022679"/>
    </source>
</evidence>
<dbReference type="AlphaFoldDB" id="A0A2G5TCJ0"/>
<dbReference type="PANTHER" id="PTHR22898">
    <property type="entry name" value="UNCHARACTERIZED GLYCOSOL TRANSFERASE-RELATED"/>
    <property type="match status" value="1"/>
</dbReference>
<evidence type="ECO:0000313" key="3">
    <source>
        <dbReference type="EMBL" id="PIC24970.1"/>
    </source>
</evidence>
<accession>A0A2G5TCJ0</accession>
<evidence type="ECO:0008006" key="5">
    <source>
        <dbReference type="Google" id="ProtNLM"/>
    </source>
</evidence>
<dbReference type="CDD" id="cd11301">
    <property type="entry name" value="Fut1_Fut2_like"/>
    <property type="match status" value="1"/>
</dbReference>
<proteinExistence type="predicted"/>
<keyword evidence="1" id="KW-0328">Glycosyltransferase</keyword>
<dbReference type="InterPro" id="IPR052501">
    <property type="entry name" value="Alpha-1-2_FucT"/>
</dbReference>
<organism evidence="3 4">
    <name type="scientific">Caenorhabditis nigoni</name>
    <dbReference type="NCBI Taxonomy" id="1611254"/>
    <lineage>
        <taxon>Eukaryota</taxon>
        <taxon>Metazoa</taxon>
        <taxon>Ecdysozoa</taxon>
        <taxon>Nematoda</taxon>
        <taxon>Chromadorea</taxon>
        <taxon>Rhabditida</taxon>
        <taxon>Rhabditina</taxon>
        <taxon>Rhabditomorpha</taxon>
        <taxon>Rhabditoidea</taxon>
        <taxon>Rhabditidae</taxon>
        <taxon>Peloderinae</taxon>
        <taxon>Caenorhabditis</taxon>
    </lineage>
</organism>
<gene>
    <name evidence="3" type="primary">Cnig_chr_V.g18084</name>
    <name evidence="3" type="ORF">B9Z55_018084</name>
</gene>
<comment type="caution">
    <text evidence="3">The sequence shown here is derived from an EMBL/GenBank/DDBJ whole genome shotgun (WGS) entry which is preliminary data.</text>
</comment>
<reference evidence="4" key="1">
    <citation type="submission" date="2017-10" db="EMBL/GenBank/DDBJ databases">
        <title>Rapid genome shrinkage in a self-fertile nematode reveals novel sperm competition proteins.</title>
        <authorList>
            <person name="Yin D."/>
            <person name="Schwarz E.M."/>
            <person name="Thomas C.G."/>
            <person name="Felde R.L."/>
            <person name="Korf I.F."/>
            <person name="Cutter A.D."/>
            <person name="Schartner C.M."/>
            <person name="Ralston E.J."/>
            <person name="Meyer B.J."/>
            <person name="Haag E.S."/>
        </authorList>
    </citation>
    <scope>NUCLEOTIDE SEQUENCE [LARGE SCALE GENOMIC DNA]</scope>
    <source>
        <strain evidence="4">JU1422</strain>
    </source>
</reference>
<dbReference type="Proteomes" id="UP000230233">
    <property type="component" value="Chromosome V"/>
</dbReference>
<dbReference type="EMBL" id="PDUG01000005">
    <property type="protein sequence ID" value="PIC24970.1"/>
    <property type="molecule type" value="Genomic_DNA"/>
</dbReference>
<keyword evidence="2" id="KW-0808">Transferase</keyword>
<dbReference type="Pfam" id="PF01531">
    <property type="entry name" value="Glyco_transf_11"/>
    <property type="match status" value="1"/>
</dbReference>
<dbReference type="InterPro" id="IPR002516">
    <property type="entry name" value="Glyco_trans_11"/>
</dbReference>